<comment type="caution">
    <text evidence="2">The sequence shown here is derived from an EMBL/GenBank/DDBJ whole genome shotgun (WGS) entry which is preliminary data.</text>
</comment>
<gene>
    <name evidence="2" type="ORF">FGU71_00950</name>
</gene>
<dbReference type="AlphaFoldDB" id="A0A547P8Y1"/>
<protein>
    <submittedName>
        <fullName evidence="2">GNAT family N-acetyltransferase</fullName>
    </submittedName>
</protein>
<name>A0A547P8Y1_9SPHN</name>
<dbReference type="Pfam" id="PF13480">
    <property type="entry name" value="Acetyltransf_6"/>
    <property type="match status" value="1"/>
</dbReference>
<dbReference type="Proteomes" id="UP000316343">
    <property type="component" value="Unassembled WGS sequence"/>
</dbReference>
<feature type="domain" description="BioF2-like acetyltransferase" evidence="1">
    <location>
        <begin position="204"/>
        <end position="327"/>
    </location>
</feature>
<organism evidence="2 3">
    <name type="scientific">Erythrobacter insulae</name>
    <dbReference type="NCBI Taxonomy" id="2584124"/>
    <lineage>
        <taxon>Bacteria</taxon>
        <taxon>Pseudomonadati</taxon>
        <taxon>Pseudomonadota</taxon>
        <taxon>Alphaproteobacteria</taxon>
        <taxon>Sphingomonadales</taxon>
        <taxon>Erythrobacteraceae</taxon>
        <taxon>Erythrobacter/Porphyrobacter group</taxon>
        <taxon>Erythrobacter</taxon>
    </lineage>
</organism>
<keyword evidence="3" id="KW-1185">Reference proteome</keyword>
<dbReference type="EMBL" id="VHJK01000001">
    <property type="protein sequence ID" value="TRD10573.1"/>
    <property type="molecule type" value="Genomic_DNA"/>
</dbReference>
<dbReference type="RefSeq" id="WP_142786835.1">
    <property type="nucleotide sequence ID" value="NZ_VHJK01000001.1"/>
</dbReference>
<evidence type="ECO:0000313" key="2">
    <source>
        <dbReference type="EMBL" id="TRD10573.1"/>
    </source>
</evidence>
<proteinExistence type="predicted"/>
<evidence type="ECO:0000313" key="3">
    <source>
        <dbReference type="Proteomes" id="UP000316343"/>
    </source>
</evidence>
<accession>A0A547P8Y1</accession>
<reference evidence="2 3" key="1">
    <citation type="submission" date="2019-06" db="EMBL/GenBank/DDBJ databases">
        <title>Erythrobacter insulae sp. nov., isolated from a tidal flat.</title>
        <authorList>
            <person name="Yoon J.-H."/>
        </authorList>
    </citation>
    <scope>NUCLEOTIDE SEQUENCE [LARGE SCALE GENOMIC DNA]</scope>
    <source>
        <strain evidence="2 3">JBTF-M21</strain>
    </source>
</reference>
<dbReference type="OrthoDB" id="213519at2"/>
<dbReference type="GO" id="GO:0016740">
    <property type="term" value="F:transferase activity"/>
    <property type="evidence" value="ECO:0007669"/>
    <property type="project" value="UniProtKB-KW"/>
</dbReference>
<sequence>MDLANAPDLKNKGRATGAPFDRYCGFRVLCAEQARTPEFVAQWQDIANRAAEPNPFFEPWFCLPSLEFLTPSASGRPRVSILAHFTKGQLTGVMPIEQSREYYGYPVPHFSAWLHANAFYGAPLVIEGFEHDFWTDLLSHFDARPGLALFAHLPLLEQGGPLDAALDAILSASRRNTSVVLRRERALHASSLSAEHYLDRALSKKHRKELRRQRRRLSEHGELTVERRSDDFGLKEWIAEFLALETAGWKGDAGSSLAGTPATRNFFTACMRGAASVGKLDRIALRLDGKPIAMLTSFVTAPGCYSFKTAFDERYSAHSPGMQLQIDNLTALDRPNIEWTDSCAAEGHPMIDRLWTERRRLVSRNVAIGGRLRRAAFARLSAYENRSEKVA</sequence>
<dbReference type="InterPro" id="IPR016181">
    <property type="entry name" value="Acyl_CoA_acyltransferase"/>
</dbReference>
<dbReference type="InterPro" id="IPR038740">
    <property type="entry name" value="BioF2-like_GNAT_dom"/>
</dbReference>
<dbReference type="SUPFAM" id="SSF55729">
    <property type="entry name" value="Acyl-CoA N-acyltransferases (Nat)"/>
    <property type="match status" value="1"/>
</dbReference>
<keyword evidence="2" id="KW-0808">Transferase</keyword>
<evidence type="ECO:0000259" key="1">
    <source>
        <dbReference type="Pfam" id="PF13480"/>
    </source>
</evidence>